<feature type="transmembrane region" description="Helical" evidence="2">
    <location>
        <begin position="12"/>
        <end position="34"/>
    </location>
</feature>
<sequence>MFDSGSHSSQVVSMTVDMFVLLSVCLSTCVAFNVDMSFPVLKTIGSKSLFGFSVALHEDLETGNFLLRKPQQPKQSGAEEGSFWTTISDQKRWD</sequence>
<protein>
    <submittedName>
        <fullName evidence="3">Uncharacterized protein</fullName>
    </submittedName>
</protein>
<dbReference type="Proteomes" id="UP001482620">
    <property type="component" value="Unassembled WGS sequence"/>
</dbReference>
<evidence type="ECO:0000256" key="1">
    <source>
        <dbReference type="SAM" id="MobiDB-lite"/>
    </source>
</evidence>
<proteinExistence type="predicted"/>
<gene>
    <name evidence="3" type="ORF">ILYODFUR_034433</name>
</gene>
<keyword evidence="2" id="KW-0472">Membrane</keyword>
<comment type="caution">
    <text evidence="3">The sequence shown here is derived from an EMBL/GenBank/DDBJ whole genome shotgun (WGS) entry which is preliminary data.</text>
</comment>
<reference evidence="3 4" key="1">
    <citation type="submission" date="2021-06" db="EMBL/GenBank/DDBJ databases">
        <authorList>
            <person name="Palmer J.M."/>
        </authorList>
    </citation>
    <scope>NUCLEOTIDE SEQUENCE [LARGE SCALE GENOMIC DNA]</scope>
    <source>
        <strain evidence="4">if_2019</strain>
        <tissue evidence="3">Muscle</tissue>
    </source>
</reference>
<evidence type="ECO:0000313" key="4">
    <source>
        <dbReference type="Proteomes" id="UP001482620"/>
    </source>
</evidence>
<name>A0ABV0UYJ3_9TELE</name>
<feature type="region of interest" description="Disordered" evidence="1">
    <location>
        <begin position="69"/>
        <end position="94"/>
    </location>
</feature>
<keyword evidence="2" id="KW-1133">Transmembrane helix</keyword>
<keyword evidence="4" id="KW-1185">Reference proteome</keyword>
<keyword evidence="2" id="KW-0812">Transmembrane</keyword>
<dbReference type="EMBL" id="JAHRIQ010087295">
    <property type="protein sequence ID" value="MEQ2249909.1"/>
    <property type="molecule type" value="Genomic_DNA"/>
</dbReference>
<evidence type="ECO:0000256" key="2">
    <source>
        <dbReference type="SAM" id="Phobius"/>
    </source>
</evidence>
<accession>A0ABV0UYJ3</accession>
<evidence type="ECO:0000313" key="3">
    <source>
        <dbReference type="EMBL" id="MEQ2249909.1"/>
    </source>
</evidence>
<organism evidence="3 4">
    <name type="scientific">Ilyodon furcidens</name>
    <name type="common">goldbreast splitfin</name>
    <dbReference type="NCBI Taxonomy" id="33524"/>
    <lineage>
        <taxon>Eukaryota</taxon>
        <taxon>Metazoa</taxon>
        <taxon>Chordata</taxon>
        <taxon>Craniata</taxon>
        <taxon>Vertebrata</taxon>
        <taxon>Euteleostomi</taxon>
        <taxon>Actinopterygii</taxon>
        <taxon>Neopterygii</taxon>
        <taxon>Teleostei</taxon>
        <taxon>Neoteleostei</taxon>
        <taxon>Acanthomorphata</taxon>
        <taxon>Ovalentaria</taxon>
        <taxon>Atherinomorphae</taxon>
        <taxon>Cyprinodontiformes</taxon>
        <taxon>Goodeidae</taxon>
        <taxon>Ilyodon</taxon>
    </lineage>
</organism>